<sequence length="156" mass="17002">MTKDNEQADVGALAAQPVGYWTWAASQALLRHIRGAMARTDISQPQWWTLNHVDASAEGLTRAEVCARLDAFLGELGPDAMEHAVDSLLHRGWLTADGAGRLTLTDAGREAKERTKVLVAQLRSEIHEGITDEEYAAALTVLQRMIRNAGGTAMPR</sequence>
<protein>
    <submittedName>
        <fullName evidence="1">MarR family transcriptional regulator</fullName>
    </submittedName>
</protein>
<proteinExistence type="predicted"/>
<evidence type="ECO:0000313" key="1">
    <source>
        <dbReference type="EMBL" id="REK87781.1"/>
    </source>
</evidence>
<accession>A0A371PZL5</accession>
<comment type="caution">
    <text evidence="1">The sequence shown here is derived from an EMBL/GenBank/DDBJ whole genome shotgun (WGS) entry which is preliminary data.</text>
</comment>
<organism evidence="1 2">
    <name type="scientific">Streptomyces inhibens</name>
    <dbReference type="NCBI Taxonomy" id="2293571"/>
    <lineage>
        <taxon>Bacteria</taxon>
        <taxon>Bacillati</taxon>
        <taxon>Actinomycetota</taxon>
        <taxon>Actinomycetes</taxon>
        <taxon>Kitasatosporales</taxon>
        <taxon>Streptomycetaceae</taxon>
        <taxon>Streptomyces</taxon>
    </lineage>
</organism>
<dbReference type="EMBL" id="QUAC01000199">
    <property type="protein sequence ID" value="REK87781.1"/>
    <property type="molecule type" value="Genomic_DNA"/>
</dbReference>
<dbReference type="RefSeq" id="WP_128509460.1">
    <property type="nucleotide sequence ID" value="NZ_QUAC01000199.1"/>
</dbReference>
<keyword evidence="2" id="KW-1185">Reference proteome</keyword>
<dbReference type="Proteomes" id="UP000262477">
    <property type="component" value="Unassembled WGS sequence"/>
</dbReference>
<dbReference type="Gene3D" id="1.10.10.10">
    <property type="entry name" value="Winged helix-like DNA-binding domain superfamily/Winged helix DNA-binding domain"/>
    <property type="match status" value="1"/>
</dbReference>
<evidence type="ECO:0000313" key="2">
    <source>
        <dbReference type="Proteomes" id="UP000262477"/>
    </source>
</evidence>
<dbReference type="OrthoDB" id="4550567at2"/>
<gene>
    <name evidence="1" type="ORF">DY245_24925</name>
</gene>
<name>A0A371PZL5_STRIH</name>
<reference evidence="1 2" key="1">
    <citation type="submission" date="2018-08" db="EMBL/GenBank/DDBJ databases">
        <title>Streptomyces NEAU-D10 sp. nov., a novel Actinomycete isolated from soil.</title>
        <authorList>
            <person name="Jin L."/>
        </authorList>
    </citation>
    <scope>NUCLEOTIDE SEQUENCE [LARGE SCALE GENOMIC DNA]</scope>
    <source>
        <strain evidence="1 2">NEAU-D10</strain>
    </source>
</reference>
<dbReference type="InterPro" id="IPR036388">
    <property type="entry name" value="WH-like_DNA-bd_sf"/>
</dbReference>
<dbReference type="AlphaFoldDB" id="A0A371PZL5"/>
<dbReference type="InterPro" id="IPR036390">
    <property type="entry name" value="WH_DNA-bd_sf"/>
</dbReference>
<dbReference type="SUPFAM" id="SSF46785">
    <property type="entry name" value="Winged helix' DNA-binding domain"/>
    <property type="match status" value="1"/>
</dbReference>